<gene>
    <name evidence="1" type="ORF">SAMN06295987_102586</name>
</gene>
<dbReference type="STRING" id="428990.SAMN06295987_102586"/>
<sequence length="284" mass="31867">MLHCPAENLVFVHVPKNAGKSVRHALSRHAALSWSFLASDLGVSEARAERAMDEEVDVPGLGRVKPAHLPLPIMAMHFPQTWVTIRSARSFILTRPPRDRFFSALLQRLGEFADMRSIRADDPRVRQEAERVCAWLEGRGVFADVEYIHFSRQVDYADRAGKRIVSALFPLDRIGSAAQWLSNETGLHLEFAHDHARREPRKWAGALQPAARLVGRRVLPLAVKKAIYPLWMNSGLFADAAGRYEAIDLGPDVERFISDYYAADARLHAEAVTFAERQDLGVVA</sequence>
<dbReference type="Proteomes" id="UP000190989">
    <property type="component" value="Unassembled WGS sequence"/>
</dbReference>
<accession>A0A1U6HJN1</accession>
<evidence type="ECO:0000313" key="1">
    <source>
        <dbReference type="EMBL" id="SLJ96005.1"/>
    </source>
</evidence>
<evidence type="ECO:0000313" key="2">
    <source>
        <dbReference type="Proteomes" id="UP000190989"/>
    </source>
</evidence>
<dbReference type="AlphaFoldDB" id="A0A1U6HJN1"/>
<reference evidence="2" key="1">
    <citation type="submission" date="2017-02" db="EMBL/GenBank/DDBJ databases">
        <authorList>
            <person name="Varghese N."/>
            <person name="Submissions S."/>
        </authorList>
    </citation>
    <scope>NUCLEOTIDE SEQUENCE [LARGE SCALE GENOMIC DNA]</scope>
    <source>
        <strain evidence="2">SM117</strain>
    </source>
</reference>
<organism evidence="1 2">
    <name type="scientific">Novosphingobium mathurense</name>
    <dbReference type="NCBI Taxonomy" id="428990"/>
    <lineage>
        <taxon>Bacteria</taxon>
        <taxon>Pseudomonadati</taxon>
        <taxon>Pseudomonadota</taxon>
        <taxon>Alphaproteobacteria</taxon>
        <taxon>Sphingomonadales</taxon>
        <taxon>Sphingomonadaceae</taxon>
        <taxon>Novosphingobium</taxon>
    </lineage>
</organism>
<dbReference type="RefSeq" id="WP_139383945.1">
    <property type="nucleotide sequence ID" value="NZ_FVZE01000002.1"/>
</dbReference>
<protein>
    <recommendedName>
        <fullName evidence="3">Sulfotransferase family protein</fullName>
    </recommendedName>
</protein>
<name>A0A1U6HJN1_9SPHN</name>
<dbReference type="EMBL" id="FVZE01000002">
    <property type="protein sequence ID" value="SLJ96005.1"/>
    <property type="molecule type" value="Genomic_DNA"/>
</dbReference>
<proteinExistence type="predicted"/>
<evidence type="ECO:0008006" key="3">
    <source>
        <dbReference type="Google" id="ProtNLM"/>
    </source>
</evidence>
<keyword evidence="2" id="KW-1185">Reference proteome</keyword>